<organism evidence="6 7">
    <name type="scientific">Mytilus edulis</name>
    <name type="common">Blue mussel</name>
    <dbReference type="NCBI Taxonomy" id="6550"/>
    <lineage>
        <taxon>Eukaryota</taxon>
        <taxon>Metazoa</taxon>
        <taxon>Spiralia</taxon>
        <taxon>Lophotrochozoa</taxon>
        <taxon>Mollusca</taxon>
        <taxon>Bivalvia</taxon>
        <taxon>Autobranchia</taxon>
        <taxon>Pteriomorphia</taxon>
        <taxon>Mytilida</taxon>
        <taxon>Mytiloidea</taxon>
        <taxon>Mytilidae</taxon>
        <taxon>Mytilinae</taxon>
        <taxon>Mytilus</taxon>
    </lineage>
</organism>
<evidence type="ECO:0000313" key="6">
    <source>
        <dbReference type="EMBL" id="CAG2234482.1"/>
    </source>
</evidence>
<accession>A0A8S3TLF6</accession>
<dbReference type="GO" id="GO:0016020">
    <property type="term" value="C:membrane"/>
    <property type="evidence" value="ECO:0007669"/>
    <property type="project" value="UniProtKB-SubCell"/>
</dbReference>
<dbReference type="InterPro" id="IPR004031">
    <property type="entry name" value="PMP22/EMP/MP20/Claudin"/>
</dbReference>
<keyword evidence="2 5" id="KW-0812">Transmembrane</keyword>
<keyword evidence="4 5" id="KW-0472">Membrane</keyword>
<gene>
    <name evidence="6" type="ORF">MEDL_47109</name>
</gene>
<reference evidence="6" key="1">
    <citation type="submission" date="2021-03" db="EMBL/GenBank/DDBJ databases">
        <authorList>
            <person name="Bekaert M."/>
        </authorList>
    </citation>
    <scope>NUCLEOTIDE SEQUENCE</scope>
</reference>
<name>A0A8S3TLF6_MYTED</name>
<evidence type="ECO:0000256" key="5">
    <source>
        <dbReference type="SAM" id="Phobius"/>
    </source>
</evidence>
<dbReference type="Proteomes" id="UP000683360">
    <property type="component" value="Unassembled WGS sequence"/>
</dbReference>
<comment type="caution">
    <text evidence="6">The sequence shown here is derived from an EMBL/GenBank/DDBJ whole genome shotgun (WGS) entry which is preliminary data.</text>
</comment>
<evidence type="ECO:0000256" key="2">
    <source>
        <dbReference type="ARBA" id="ARBA00022692"/>
    </source>
</evidence>
<feature type="transmembrane region" description="Helical" evidence="5">
    <location>
        <begin position="109"/>
        <end position="132"/>
    </location>
</feature>
<evidence type="ECO:0000256" key="4">
    <source>
        <dbReference type="ARBA" id="ARBA00023136"/>
    </source>
</evidence>
<feature type="transmembrane region" description="Helical" evidence="5">
    <location>
        <begin position="16"/>
        <end position="40"/>
    </location>
</feature>
<evidence type="ECO:0000313" key="7">
    <source>
        <dbReference type="Proteomes" id="UP000683360"/>
    </source>
</evidence>
<dbReference type="AlphaFoldDB" id="A0A8S3TLF6"/>
<feature type="transmembrane region" description="Helical" evidence="5">
    <location>
        <begin position="153"/>
        <end position="177"/>
    </location>
</feature>
<dbReference type="EMBL" id="CAJPWZ010002243">
    <property type="protein sequence ID" value="CAG2234482.1"/>
    <property type="molecule type" value="Genomic_DNA"/>
</dbReference>
<dbReference type="Gene3D" id="1.20.140.150">
    <property type="match status" value="1"/>
</dbReference>
<sequence length="254" mass="28837">MPYSTKWTTLTRANKSIFVLTVVTLALLVLGFSTPIWISISVETDALIELFEFADKQYIGLWQLCFKHYGCVDLSLLAKQFSIFTKIINDNGNKDETLNMIINKVNKIINLWIVSRSCATVAVVCAISVSIWKLHFIWIRKVNNIRIYHSVSIVENILIGSVLIVCLATFRVAVQTFDEIHEDIISEWKRFVDIKRYFSISIWMVIVAAILYFSNGILAIVSLRKGYVINTKDASGKRLEEATKSGNSKSFAIV</sequence>
<proteinExistence type="predicted"/>
<keyword evidence="3 5" id="KW-1133">Transmembrane helix</keyword>
<keyword evidence="7" id="KW-1185">Reference proteome</keyword>
<feature type="transmembrane region" description="Helical" evidence="5">
    <location>
        <begin position="197"/>
        <end position="223"/>
    </location>
</feature>
<dbReference type="OrthoDB" id="10497413at2759"/>
<comment type="subcellular location">
    <subcellularLocation>
        <location evidence="1">Membrane</location>
        <topology evidence="1">Multi-pass membrane protein</topology>
    </subcellularLocation>
</comment>
<dbReference type="Pfam" id="PF13903">
    <property type="entry name" value="Claudin_2"/>
    <property type="match status" value="1"/>
</dbReference>
<protein>
    <submittedName>
        <fullName evidence="6">Uncharacterized protein</fullName>
    </submittedName>
</protein>
<evidence type="ECO:0000256" key="3">
    <source>
        <dbReference type="ARBA" id="ARBA00022989"/>
    </source>
</evidence>
<evidence type="ECO:0000256" key="1">
    <source>
        <dbReference type="ARBA" id="ARBA00004141"/>
    </source>
</evidence>